<dbReference type="Proteomes" id="UP000294911">
    <property type="component" value="Unassembled WGS sequence"/>
</dbReference>
<evidence type="ECO:0000313" key="2">
    <source>
        <dbReference type="Proteomes" id="UP000294911"/>
    </source>
</evidence>
<evidence type="ECO:0000313" key="1">
    <source>
        <dbReference type="EMBL" id="TCP56338.1"/>
    </source>
</evidence>
<dbReference type="EMBL" id="SLXQ01000001">
    <property type="protein sequence ID" value="TCP56338.1"/>
    <property type="molecule type" value="Genomic_DNA"/>
</dbReference>
<dbReference type="AlphaFoldDB" id="A0A4R2R3W3"/>
<proteinExistence type="predicted"/>
<sequence length="43" mass="4654">MSVVPAAPREQVDDHVPQSIAWWWTEPNIGVPASENPVTASSP</sequence>
<name>A0A4R2R3W3_9PSEU</name>
<reference evidence="1 2" key="1">
    <citation type="submission" date="2019-03" db="EMBL/GenBank/DDBJ databases">
        <title>Genomic Encyclopedia of Type Strains, Phase IV (KMG-IV): sequencing the most valuable type-strain genomes for metagenomic binning, comparative biology and taxonomic classification.</title>
        <authorList>
            <person name="Goeker M."/>
        </authorList>
    </citation>
    <scope>NUCLEOTIDE SEQUENCE [LARGE SCALE GENOMIC DNA]</scope>
    <source>
        <strain evidence="1 2">DSM 45765</strain>
    </source>
</reference>
<protein>
    <submittedName>
        <fullName evidence="1">Uncharacterized protein</fullName>
    </submittedName>
</protein>
<organism evidence="1 2">
    <name type="scientific">Tamaricihabitans halophyticus</name>
    <dbReference type="NCBI Taxonomy" id="1262583"/>
    <lineage>
        <taxon>Bacteria</taxon>
        <taxon>Bacillati</taxon>
        <taxon>Actinomycetota</taxon>
        <taxon>Actinomycetes</taxon>
        <taxon>Pseudonocardiales</taxon>
        <taxon>Pseudonocardiaceae</taxon>
        <taxon>Tamaricihabitans</taxon>
    </lineage>
</organism>
<accession>A0A4R2R3W3</accession>
<keyword evidence="2" id="KW-1185">Reference proteome</keyword>
<comment type="caution">
    <text evidence="1">The sequence shown here is derived from an EMBL/GenBank/DDBJ whole genome shotgun (WGS) entry which is preliminary data.</text>
</comment>
<gene>
    <name evidence="1" type="ORF">EV191_101279</name>
</gene>